<evidence type="ECO:0000259" key="10">
    <source>
        <dbReference type="SMART" id="SM00562"/>
    </source>
</evidence>
<dbReference type="Proteomes" id="UP000825935">
    <property type="component" value="Chromosome 1"/>
</dbReference>
<comment type="caution">
    <text evidence="8">Lacks conserved residue(s) required for the propagation of feature annotation.</text>
</comment>
<evidence type="ECO:0000313" key="11">
    <source>
        <dbReference type="EMBL" id="KAH7447199.1"/>
    </source>
</evidence>
<dbReference type="GO" id="GO:0006183">
    <property type="term" value="P:GTP biosynthetic process"/>
    <property type="evidence" value="ECO:0007669"/>
    <property type="project" value="InterPro"/>
</dbReference>
<comment type="cofactor">
    <cofactor evidence="3">
        <name>Mg(2+)</name>
        <dbReference type="ChEBI" id="CHEBI:18420"/>
    </cofactor>
</comment>
<dbReference type="GO" id="GO:0004550">
    <property type="term" value="F:nucleoside diphosphate kinase activity"/>
    <property type="evidence" value="ECO:0007669"/>
    <property type="project" value="UniProtKB-EC"/>
</dbReference>
<keyword evidence="12" id="KW-1185">Reference proteome</keyword>
<dbReference type="SUPFAM" id="SSF54919">
    <property type="entry name" value="Nucleoside diphosphate kinase, NDK"/>
    <property type="match status" value="1"/>
</dbReference>
<comment type="similarity">
    <text evidence="4 8 9">Belongs to the NDK family.</text>
</comment>
<dbReference type="GO" id="GO:0006241">
    <property type="term" value="P:CTP biosynthetic process"/>
    <property type="evidence" value="ECO:0007669"/>
    <property type="project" value="InterPro"/>
</dbReference>
<evidence type="ECO:0000256" key="3">
    <source>
        <dbReference type="ARBA" id="ARBA00001946"/>
    </source>
</evidence>
<dbReference type="Pfam" id="PF00334">
    <property type="entry name" value="NDK"/>
    <property type="match status" value="1"/>
</dbReference>
<accession>A0A8T2VS07</accession>
<dbReference type="PRINTS" id="PR01243">
    <property type="entry name" value="NUCDPKINASE"/>
</dbReference>
<evidence type="ECO:0000256" key="2">
    <source>
        <dbReference type="ARBA" id="ARBA00000937"/>
    </source>
</evidence>
<evidence type="ECO:0000256" key="5">
    <source>
        <dbReference type="ARBA" id="ARBA00012966"/>
    </source>
</evidence>
<comment type="catalytic activity">
    <reaction evidence="2">
        <text>a ribonucleoside 5'-diphosphate + ATP = a ribonucleoside 5'-triphosphate + ADP</text>
        <dbReference type="Rhea" id="RHEA:18113"/>
        <dbReference type="ChEBI" id="CHEBI:30616"/>
        <dbReference type="ChEBI" id="CHEBI:57930"/>
        <dbReference type="ChEBI" id="CHEBI:61557"/>
        <dbReference type="ChEBI" id="CHEBI:456216"/>
        <dbReference type="EC" id="2.7.4.6"/>
    </reaction>
</comment>
<dbReference type="PANTHER" id="PTHR11349">
    <property type="entry name" value="NUCLEOSIDE DIPHOSPHATE KINASE"/>
    <property type="match status" value="1"/>
</dbReference>
<sequence length="107" mass="11689">MADGVQWGLVSKIISRFEEKGFILKALKLLQIHRSFALQHYADLVGKPFFDGLIDYVTSDLVIAMVWYGRGAILTGCKMLRVTKPTNSNPGTIRGDYGVRGGGLGGD</sequence>
<name>A0A8T2VS07_CERRI</name>
<dbReference type="InterPro" id="IPR034907">
    <property type="entry name" value="NDK-like_dom"/>
</dbReference>
<evidence type="ECO:0000256" key="1">
    <source>
        <dbReference type="ARBA" id="ARBA00000082"/>
    </source>
</evidence>
<dbReference type="OrthoDB" id="2162449at2759"/>
<dbReference type="FunFam" id="3.30.70.141:FF:000039">
    <property type="entry name" value="Nucleoside diphosphate kinase B"/>
    <property type="match status" value="1"/>
</dbReference>
<keyword evidence="7" id="KW-0418">Kinase</keyword>
<reference evidence="11" key="1">
    <citation type="submission" date="2021-08" db="EMBL/GenBank/DDBJ databases">
        <title>WGS assembly of Ceratopteris richardii.</title>
        <authorList>
            <person name="Marchant D.B."/>
            <person name="Chen G."/>
            <person name="Jenkins J."/>
            <person name="Shu S."/>
            <person name="Leebens-Mack J."/>
            <person name="Grimwood J."/>
            <person name="Schmutz J."/>
            <person name="Soltis P."/>
            <person name="Soltis D."/>
            <person name="Chen Z.-H."/>
        </authorList>
    </citation>
    <scope>NUCLEOTIDE SEQUENCE</scope>
    <source>
        <strain evidence="11">Whitten #5841</strain>
        <tissue evidence="11">Leaf</tissue>
    </source>
</reference>
<comment type="caution">
    <text evidence="11">The sequence shown here is derived from an EMBL/GenBank/DDBJ whole genome shotgun (WGS) entry which is preliminary data.</text>
</comment>
<dbReference type="InterPro" id="IPR001564">
    <property type="entry name" value="Nucleoside_diP_kinase"/>
</dbReference>
<proteinExistence type="inferred from homology"/>
<evidence type="ECO:0000256" key="9">
    <source>
        <dbReference type="RuleBase" id="RU004011"/>
    </source>
</evidence>
<dbReference type="EMBL" id="CM035406">
    <property type="protein sequence ID" value="KAH7447199.1"/>
    <property type="molecule type" value="Genomic_DNA"/>
</dbReference>
<comment type="catalytic activity">
    <reaction evidence="1">
        <text>a 2'-deoxyribonucleoside 5'-diphosphate + ATP = a 2'-deoxyribonucleoside 5'-triphosphate + ADP</text>
        <dbReference type="Rhea" id="RHEA:44640"/>
        <dbReference type="ChEBI" id="CHEBI:30616"/>
        <dbReference type="ChEBI" id="CHEBI:61560"/>
        <dbReference type="ChEBI" id="CHEBI:73316"/>
        <dbReference type="ChEBI" id="CHEBI:456216"/>
        <dbReference type="EC" id="2.7.4.6"/>
    </reaction>
</comment>
<dbReference type="OMA" id="CASDCIY"/>
<gene>
    <name evidence="11" type="ORF">KP509_01G096400</name>
</gene>
<dbReference type="InterPro" id="IPR036850">
    <property type="entry name" value="NDK-like_dom_sf"/>
</dbReference>
<keyword evidence="6" id="KW-0808">Transferase</keyword>
<dbReference type="SMART" id="SM00562">
    <property type="entry name" value="NDK"/>
    <property type="match status" value="1"/>
</dbReference>
<evidence type="ECO:0000256" key="7">
    <source>
        <dbReference type="ARBA" id="ARBA00022777"/>
    </source>
</evidence>
<dbReference type="GO" id="GO:0006228">
    <property type="term" value="P:UTP biosynthetic process"/>
    <property type="evidence" value="ECO:0007669"/>
    <property type="project" value="InterPro"/>
</dbReference>
<evidence type="ECO:0000256" key="8">
    <source>
        <dbReference type="PROSITE-ProRule" id="PRU00706"/>
    </source>
</evidence>
<evidence type="ECO:0000256" key="4">
    <source>
        <dbReference type="ARBA" id="ARBA00008142"/>
    </source>
</evidence>
<evidence type="ECO:0000256" key="6">
    <source>
        <dbReference type="ARBA" id="ARBA00022679"/>
    </source>
</evidence>
<dbReference type="PROSITE" id="PS51374">
    <property type="entry name" value="NDPK_LIKE"/>
    <property type="match status" value="1"/>
</dbReference>
<evidence type="ECO:0000313" key="12">
    <source>
        <dbReference type="Proteomes" id="UP000825935"/>
    </source>
</evidence>
<protein>
    <recommendedName>
        <fullName evidence="5">nucleoside-diphosphate kinase</fullName>
        <ecNumber evidence="5">2.7.4.6</ecNumber>
    </recommendedName>
</protein>
<dbReference type="Gene3D" id="3.30.70.141">
    <property type="entry name" value="Nucleoside diphosphate kinase-like domain"/>
    <property type="match status" value="1"/>
</dbReference>
<feature type="domain" description="Nucleoside diphosphate kinase-like" evidence="10">
    <location>
        <begin position="3"/>
        <end position="105"/>
    </location>
</feature>
<dbReference type="EC" id="2.7.4.6" evidence="5"/>
<organism evidence="11 12">
    <name type="scientific">Ceratopteris richardii</name>
    <name type="common">Triangle waterfern</name>
    <dbReference type="NCBI Taxonomy" id="49495"/>
    <lineage>
        <taxon>Eukaryota</taxon>
        <taxon>Viridiplantae</taxon>
        <taxon>Streptophyta</taxon>
        <taxon>Embryophyta</taxon>
        <taxon>Tracheophyta</taxon>
        <taxon>Polypodiopsida</taxon>
        <taxon>Polypodiidae</taxon>
        <taxon>Polypodiales</taxon>
        <taxon>Pteridineae</taxon>
        <taxon>Pteridaceae</taxon>
        <taxon>Parkerioideae</taxon>
        <taxon>Ceratopteris</taxon>
    </lineage>
</organism>
<dbReference type="AlphaFoldDB" id="A0A8T2VS07"/>